<organism evidence="9 10">
    <name type="scientific">Jannaschia donghaensis</name>
    <dbReference type="NCBI Taxonomy" id="420998"/>
    <lineage>
        <taxon>Bacteria</taxon>
        <taxon>Pseudomonadati</taxon>
        <taxon>Pseudomonadota</taxon>
        <taxon>Alphaproteobacteria</taxon>
        <taxon>Rhodobacterales</taxon>
        <taxon>Roseobacteraceae</taxon>
        <taxon>Jannaschia</taxon>
    </lineage>
</organism>
<dbReference type="Gene3D" id="3.30.70.1450">
    <property type="entry name" value="Regulator of K+ conductance, C-terminal domain"/>
    <property type="match status" value="2"/>
</dbReference>
<feature type="transmembrane region" description="Helical" evidence="7">
    <location>
        <begin position="6"/>
        <end position="21"/>
    </location>
</feature>
<name>A0A0M6YQR8_9RHOB</name>
<dbReference type="AlphaFoldDB" id="A0A0M6YQR8"/>
<dbReference type="InterPro" id="IPR004680">
    <property type="entry name" value="Cit_transptr-like_dom"/>
</dbReference>
<dbReference type="RefSeq" id="WP_055087057.1">
    <property type="nucleotide sequence ID" value="NZ_CXSU01000012.1"/>
</dbReference>
<keyword evidence="4" id="KW-0677">Repeat</keyword>
<dbReference type="InterPro" id="IPR006037">
    <property type="entry name" value="RCK_C"/>
</dbReference>
<feature type="transmembrane region" description="Helical" evidence="7">
    <location>
        <begin position="570"/>
        <end position="590"/>
    </location>
</feature>
<feature type="transmembrane region" description="Helical" evidence="7">
    <location>
        <begin position="447"/>
        <end position="465"/>
    </location>
</feature>
<feature type="domain" description="RCK C-terminal" evidence="8">
    <location>
        <begin position="207"/>
        <end position="292"/>
    </location>
</feature>
<dbReference type="PROSITE" id="PS51202">
    <property type="entry name" value="RCK_C"/>
    <property type="match status" value="2"/>
</dbReference>
<keyword evidence="6 7" id="KW-0472">Membrane</keyword>
<evidence type="ECO:0000256" key="1">
    <source>
        <dbReference type="ARBA" id="ARBA00004141"/>
    </source>
</evidence>
<feature type="transmembrane region" description="Helical" evidence="7">
    <location>
        <begin position="28"/>
        <end position="46"/>
    </location>
</feature>
<evidence type="ECO:0000256" key="2">
    <source>
        <dbReference type="ARBA" id="ARBA00022448"/>
    </source>
</evidence>
<feature type="transmembrane region" description="Helical" evidence="7">
    <location>
        <begin position="58"/>
        <end position="80"/>
    </location>
</feature>
<sequence>MTTDQIILFTLFGGVFVMLLWGRFRYDIVAFSALLLGVILGVVPKADAFSGFGHPATLVVALVLVVSAGLVRSGAVMLITRTMIDSSRKLGAHITIMGAIGGVLSAFMNNVAALALLMPVDIATARKAGRKPAATLMPLSFATILGGMITLIGTPPNIIIAGIRQDQLGESFGMFDFAPVGLVTAGAGLAFVALIGWRLIPRVDDGAQSGVTSETANFVAELTVPKDHPRIGDTLSDLYDVGDETGVQVMGLIRDGRRMFGSGRNVSIREGDALILEASPEALDEFRASENLDFADGRRMTLLEAAEHGLSLIEVVVTENSRINGKSAQSIGLAWRQRTVLMGISRRGRRITDRLRREKVRTGDILLLLTPADCSEEVVTWLNALPLADRGLAVTENKKIWPAALLFGGAVLLASFGLIDLTVALGVVVVGYVVTRIVPLAELYDHIEWPVVVLLGSMIPLGAALETSGGTQLIANLLTDLTTGRPPWVALLVLMVVTMTLSDVLNNTATAIVAAPVGIQMAATLGVNPDPFLMAVAVAASCAFLTPIGHKNNTLILGPGGYNFGDYWRMGLPLEIIVIAVAVPSILFFWPL</sequence>
<evidence type="ECO:0000256" key="5">
    <source>
        <dbReference type="ARBA" id="ARBA00022989"/>
    </source>
</evidence>
<evidence type="ECO:0000256" key="3">
    <source>
        <dbReference type="ARBA" id="ARBA00022692"/>
    </source>
</evidence>
<reference evidence="9 10" key="1">
    <citation type="submission" date="2015-07" db="EMBL/GenBank/DDBJ databases">
        <authorList>
            <person name="Noorani M."/>
        </authorList>
    </citation>
    <scope>NUCLEOTIDE SEQUENCE [LARGE SCALE GENOMIC DNA]</scope>
    <source>
        <strain evidence="9 10">CECT 7802</strain>
    </source>
</reference>
<comment type="subcellular location">
    <subcellularLocation>
        <location evidence="1">Membrane</location>
        <topology evidence="1">Multi-pass membrane protein</topology>
    </subcellularLocation>
</comment>
<dbReference type="STRING" id="420998.JDO7802_03385"/>
<dbReference type="CDD" id="cd01115">
    <property type="entry name" value="SLC13_permease"/>
    <property type="match status" value="1"/>
</dbReference>
<evidence type="ECO:0000313" key="9">
    <source>
        <dbReference type="EMBL" id="CTQ51346.1"/>
    </source>
</evidence>
<dbReference type="PANTHER" id="PTHR43652">
    <property type="entry name" value="BASIC AMINO ACID ANTIPORTER YFCC-RELATED"/>
    <property type="match status" value="1"/>
</dbReference>
<keyword evidence="10" id="KW-1185">Reference proteome</keyword>
<keyword evidence="3 7" id="KW-0812">Transmembrane</keyword>
<dbReference type="Pfam" id="PF03600">
    <property type="entry name" value="CitMHS"/>
    <property type="match status" value="1"/>
</dbReference>
<protein>
    <submittedName>
        <fullName evidence="9">Na(+)/dicarboxylate symporter</fullName>
    </submittedName>
</protein>
<feature type="transmembrane region" description="Helical" evidence="7">
    <location>
        <begin position="138"/>
        <end position="163"/>
    </location>
</feature>
<dbReference type="GO" id="GO:0008324">
    <property type="term" value="F:monoatomic cation transmembrane transporter activity"/>
    <property type="evidence" value="ECO:0007669"/>
    <property type="project" value="InterPro"/>
</dbReference>
<dbReference type="InterPro" id="IPR051679">
    <property type="entry name" value="DASS-Related_Transporters"/>
</dbReference>
<keyword evidence="5 7" id="KW-1133">Transmembrane helix</keyword>
<dbReference type="Proteomes" id="UP000049222">
    <property type="component" value="Unassembled WGS sequence"/>
</dbReference>
<feature type="domain" description="RCK C-terminal" evidence="8">
    <location>
        <begin position="300"/>
        <end position="384"/>
    </location>
</feature>
<feature type="transmembrane region" description="Helical" evidence="7">
    <location>
        <begin position="175"/>
        <end position="200"/>
    </location>
</feature>
<keyword evidence="2" id="KW-0813">Transport</keyword>
<dbReference type="InterPro" id="IPR036721">
    <property type="entry name" value="RCK_C_sf"/>
</dbReference>
<accession>A0A0M6YQR8</accession>
<dbReference type="EMBL" id="CXSU01000012">
    <property type="protein sequence ID" value="CTQ51346.1"/>
    <property type="molecule type" value="Genomic_DNA"/>
</dbReference>
<dbReference type="PANTHER" id="PTHR43652:SF2">
    <property type="entry name" value="BASIC AMINO ACID ANTIPORTER YFCC-RELATED"/>
    <property type="match status" value="1"/>
</dbReference>
<evidence type="ECO:0000256" key="7">
    <source>
        <dbReference type="SAM" id="Phobius"/>
    </source>
</evidence>
<feature type="transmembrane region" description="Helical" evidence="7">
    <location>
        <begin position="532"/>
        <end position="549"/>
    </location>
</feature>
<evidence type="ECO:0000313" key="10">
    <source>
        <dbReference type="Proteomes" id="UP000049222"/>
    </source>
</evidence>
<evidence type="ECO:0000259" key="8">
    <source>
        <dbReference type="PROSITE" id="PS51202"/>
    </source>
</evidence>
<evidence type="ECO:0000256" key="4">
    <source>
        <dbReference type="ARBA" id="ARBA00022737"/>
    </source>
</evidence>
<evidence type="ECO:0000256" key="6">
    <source>
        <dbReference type="ARBA" id="ARBA00023136"/>
    </source>
</evidence>
<feature type="transmembrane region" description="Helical" evidence="7">
    <location>
        <begin position="405"/>
        <end position="435"/>
    </location>
</feature>
<feature type="transmembrane region" description="Helical" evidence="7">
    <location>
        <begin position="92"/>
        <end position="118"/>
    </location>
</feature>
<gene>
    <name evidence="9" type="primary">sdcS</name>
    <name evidence="9" type="ORF">JDO7802_03385</name>
</gene>
<dbReference type="GO" id="GO:0005886">
    <property type="term" value="C:plasma membrane"/>
    <property type="evidence" value="ECO:0007669"/>
    <property type="project" value="TreeGrafter"/>
</dbReference>
<feature type="transmembrane region" description="Helical" evidence="7">
    <location>
        <begin position="485"/>
        <end position="502"/>
    </location>
</feature>
<proteinExistence type="predicted"/>
<dbReference type="SUPFAM" id="SSF116726">
    <property type="entry name" value="TrkA C-terminal domain-like"/>
    <property type="match status" value="2"/>
</dbReference>
<dbReference type="GO" id="GO:0006813">
    <property type="term" value="P:potassium ion transport"/>
    <property type="evidence" value="ECO:0007669"/>
    <property type="project" value="InterPro"/>
</dbReference>
<dbReference type="Pfam" id="PF02080">
    <property type="entry name" value="TrkA_C"/>
    <property type="match status" value="1"/>
</dbReference>